<keyword evidence="2" id="KW-0472">Membrane</keyword>
<keyword evidence="2" id="KW-1133">Transmembrane helix</keyword>
<feature type="transmembrane region" description="Helical" evidence="2">
    <location>
        <begin position="613"/>
        <end position="635"/>
    </location>
</feature>
<evidence type="ECO:0000256" key="1">
    <source>
        <dbReference type="SAM" id="MobiDB-lite"/>
    </source>
</evidence>
<protein>
    <submittedName>
        <fullName evidence="3">Uncharacterized protein</fullName>
    </submittedName>
</protein>
<sequence>MIKPWNLLIATFAFILTASIAHAGLYVGYANSDYRLEVYYGNSYSYMATPYTYAYQGQYYFDYPFRVYDTGSYYYFQPGWYSFDSYWRYAPGCNGCYTYYPQNYYYYNDYWTYSPGWMYSYAPSYYGAYFLPPSQPTLVGQQYHPEKEATCDEAKVSADGASLSAGSKLTATAYINNSSRKFMDIQNVQAYVNGFDVQARNVKFDRVIANGSSGKITFELDADAMAKSGSTMATISVYGTFRDGTSCSGNDISKDVAIEVIGAAKPAAKGTETANYVTIGSTSYYKAKETQQAWKDTRPQNTTAQYAGYSTAGKGNAGTYMNNNAGASNAIQQRQGASTTGNTNYGTVQLAALNCDALSVGKESITVPSGEGRTSYFQFRNFAGEDFMIDNIEAVENSPSFTIEAGRDSPKVFAGQSGSIKVRALANETESTSTGTAYLKVNGHFASGMQCETLSENFYITVNAAGGEGVNGIQALVPAEAKLESGSGFISITVQNPSREEVNVRAYSYDASVAPSELSFAPNTSGTRTIAVNGLGQKGKVYYSVQAGGKEIVRKFTMVESVQDRPNPQQPGTVNIPITANDNDQNKDAQKGVAQSSPAASIRGIATAGLSVLSANSAAIGIAIVIVLAALLLAARKQ</sequence>
<keyword evidence="2" id="KW-0812">Transmembrane</keyword>
<evidence type="ECO:0000313" key="4">
    <source>
        <dbReference type="Proteomes" id="UP000732298"/>
    </source>
</evidence>
<feature type="region of interest" description="Disordered" evidence="1">
    <location>
        <begin position="564"/>
        <end position="595"/>
    </location>
</feature>
<name>A0A8T3YM24_9ARCH</name>
<proteinExistence type="predicted"/>
<comment type="caution">
    <text evidence="3">The sequence shown here is derived from an EMBL/GenBank/DDBJ whole genome shotgun (WGS) entry which is preliminary data.</text>
</comment>
<evidence type="ECO:0000313" key="3">
    <source>
        <dbReference type="EMBL" id="MBI4210118.1"/>
    </source>
</evidence>
<accession>A0A8T3YM24</accession>
<dbReference type="EMBL" id="JACQPB010000019">
    <property type="protein sequence ID" value="MBI4210118.1"/>
    <property type="molecule type" value="Genomic_DNA"/>
</dbReference>
<gene>
    <name evidence="3" type="ORF">HY544_01250</name>
</gene>
<reference evidence="3" key="1">
    <citation type="submission" date="2020-07" db="EMBL/GenBank/DDBJ databases">
        <title>Huge and variable diversity of episymbiotic CPR bacteria and DPANN archaea in groundwater ecosystems.</title>
        <authorList>
            <person name="He C.Y."/>
            <person name="Keren R."/>
            <person name="Whittaker M."/>
            <person name="Farag I.F."/>
            <person name="Doudna J."/>
            <person name="Cate J.H.D."/>
            <person name="Banfield J.F."/>
        </authorList>
    </citation>
    <scope>NUCLEOTIDE SEQUENCE</scope>
    <source>
        <strain evidence="3">NC_groundwater_1296_Ag_S-0.2um_52_80</strain>
    </source>
</reference>
<evidence type="ECO:0000256" key="2">
    <source>
        <dbReference type="SAM" id="Phobius"/>
    </source>
</evidence>
<feature type="compositionally biased region" description="Polar residues" evidence="1">
    <location>
        <begin position="564"/>
        <end position="583"/>
    </location>
</feature>
<dbReference type="Proteomes" id="UP000732298">
    <property type="component" value="Unassembled WGS sequence"/>
</dbReference>
<organism evidence="3 4">
    <name type="scientific">Candidatus Iainarchaeum sp</name>
    <dbReference type="NCBI Taxonomy" id="3101447"/>
    <lineage>
        <taxon>Archaea</taxon>
        <taxon>Candidatus Iainarchaeota</taxon>
        <taxon>Candidatus Iainarchaeia</taxon>
        <taxon>Candidatus Iainarchaeales</taxon>
        <taxon>Candidatus Iainarchaeaceae</taxon>
        <taxon>Candidatus Iainarchaeum</taxon>
    </lineage>
</organism>
<dbReference type="AlphaFoldDB" id="A0A8T3YM24"/>